<dbReference type="AlphaFoldDB" id="A0A183J104"/>
<dbReference type="EMBL" id="UZAM01012864">
    <property type="protein sequence ID" value="VDP23924.1"/>
    <property type="molecule type" value="Genomic_DNA"/>
</dbReference>
<proteinExistence type="predicted"/>
<accession>A0A183J104</accession>
<name>A0A183J104_9BILA</name>
<dbReference type="WBParaSite" id="SBAD_0000990001-mRNA-1">
    <property type="protein sequence ID" value="SBAD_0000990001-mRNA-1"/>
    <property type="gene ID" value="SBAD_0000990001"/>
</dbReference>
<evidence type="ECO:0000313" key="3">
    <source>
        <dbReference type="WBParaSite" id="SBAD_0000990001-mRNA-1"/>
    </source>
</evidence>
<sequence length="46" mass="5634">MCGPFEMLFDRQWDQMYAAGRYLLQWSAVTRPLRYAEHVPTWLREL</sequence>
<gene>
    <name evidence="1" type="ORF">SBAD_LOCUS9553</name>
</gene>
<evidence type="ECO:0000313" key="2">
    <source>
        <dbReference type="Proteomes" id="UP000270296"/>
    </source>
</evidence>
<reference evidence="1 2" key="2">
    <citation type="submission" date="2018-11" db="EMBL/GenBank/DDBJ databases">
        <authorList>
            <consortium name="Pathogen Informatics"/>
        </authorList>
    </citation>
    <scope>NUCLEOTIDE SEQUENCE [LARGE SCALE GENOMIC DNA]</scope>
</reference>
<protein>
    <submittedName>
        <fullName evidence="3">SAM-dependent methyltransferase</fullName>
    </submittedName>
</protein>
<keyword evidence="2" id="KW-1185">Reference proteome</keyword>
<dbReference type="Proteomes" id="UP000270296">
    <property type="component" value="Unassembled WGS sequence"/>
</dbReference>
<evidence type="ECO:0000313" key="1">
    <source>
        <dbReference type="EMBL" id="VDP23924.1"/>
    </source>
</evidence>
<organism evidence="3">
    <name type="scientific">Soboliphyme baturini</name>
    <dbReference type="NCBI Taxonomy" id="241478"/>
    <lineage>
        <taxon>Eukaryota</taxon>
        <taxon>Metazoa</taxon>
        <taxon>Ecdysozoa</taxon>
        <taxon>Nematoda</taxon>
        <taxon>Enoplea</taxon>
        <taxon>Dorylaimia</taxon>
        <taxon>Dioctophymatida</taxon>
        <taxon>Dioctophymatoidea</taxon>
        <taxon>Soboliphymatidae</taxon>
        <taxon>Soboliphyme</taxon>
    </lineage>
</organism>
<reference evidence="3" key="1">
    <citation type="submission" date="2016-06" db="UniProtKB">
        <authorList>
            <consortium name="WormBaseParasite"/>
        </authorList>
    </citation>
    <scope>IDENTIFICATION</scope>
</reference>